<dbReference type="Pfam" id="PF07529">
    <property type="entry name" value="HSA"/>
    <property type="match status" value="1"/>
</dbReference>
<feature type="region of interest" description="Disordered" evidence="1">
    <location>
        <begin position="85"/>
        <end position="105"/>
    </location>
</feature>
<feature type="non-terminal residue" evidence="3">
    <location>
        <position position="1"/>
    </location>
</feature>
<comment type="caution">
    <text evidence="3">The sequence shown here is derived from an EMBL/GenBank/DDBJ whole genome shotgun (WGS) entry which is preliminary data.</text>
</comment>
<feature type="domain" description="HSA" evidence="2">
    <location>
        <begin position="94"/>
        <end position="142"/>
    </location>
</feature>
<protein>
    <submittedName>
        <fullName evidence="3">Protein PHOTOPERIOD-INDEPENDENT EARLY FLOWERING 1</fullName>
    </submittedName>
</protein>
<evidence type="ECO:0000313" key="3">
    <source>
        <dbReference type="EMBL" id="KAL0448380.1"/>
    </source>
</evidence>
<dbReference type="AlphaFoldDB" id="A0AAW2X886"/>
<gene>
    <name evidence="3" type="ORF">Slati_1394400</name>
</gene>
<dbReference type="EMBL" id="JACGWN010000005">
    <property type="protein sequence ID" value="KAL0448380.1"/>
    <property type="molecule type" value="Genomic_DNA"/>
</dbReference>
<evidence type="ECO:0000259" key="2">
    <source>
        <dbReference type="PROSITE" id="PS51204"/>
    </source>
</evidence>
<sequence>RGAEIKKIGSQYFQGCEEILDKSWYSSMLAENLVNSPNLCESSNLCTIQEQPTVHQKGGGYSDKQAFVSDTGPQSKVVVQDKDYDLQPGDKSALNASKEPRRPKTHWDHVLEEMVWLSKDFDSRGKWKLAQSKGAVFVSYLF</sequence>
<name>A0AAW2X886_9LAMI</name>
<evidence type="ECO:0000256" key="1">
    <source>
        <dbReference type="SAM" id="MobiDB-lite"/>
    </source>
</evidence>
<proteinExistence type="predicted"/>
<dbReference type="PROSITE" id="PS51204">
    <property type="entry name" value="HSA"/>
    <property type="match status" value="1"/>
</dbReference>
<reference evidence="3" key="2">
    <citation type="journal article" date="2024" name="Plant">
        <title>Genomic evolution and insights into agronomic trait innovations of Sesamum species.</title>
        <authorList>
            <person name="Miao H."/>
            <person name="Wang L."/>
            <person name="Qu L."/>
            <person name="Liu H."/>
            <person name="Sun Y."/>
            <person name="Le M."/>
            <person name="Wang Q."/>
            <person name="Wei S."/>
            <person name="Zheng Y."/>
            <person name="Lin W."/>
            <person name="Duan Y."/>
            <person name="Cao H."/>
            <person name="Xiong S."/>
            <person name="Wang X."/>
            <person name="Wei L."/>
            <person name="Li C."/>
            <person name="Ma Q."/>
            <person name="Ju M."/>
            <person name="Zhao R."/>
            <person name="Li G."/>
            <person name="Mu C."/>
            <person name="Tian Q."/>
            <person name="Mei H."/>
            <person name="Zhang T."/>
            <person name="Gao T."/>
            <person name="Zhang H."/>
        </authorList>
    </citation>
    <scope>NUCLEOTIDE SEQUENCE</scope>
    <source>
        <strain evidence="3">KEN1</strain>
    </source>
</reference>
<accession>A0AAW2X886</accession>
<reference evidence="3" key="1">
    <citation type="submission" date="2020-06" db="EMBL/GenBank/DDBJ databases">
        <authorList>
            <person name="Li T."/>
            <person name="Hu X."/>
            <person name="Zhang T."/>
            <person name="Song X."/>
            <person name="Zhang H."/>
            <person name="Dai N."/>
            <person name="Sheng W."/>
            <person name="Hou X."/>
            <person name="Wei L."/>
        </authorList>
    </citation>
    <scope>NUCLEOTIDE SEQUENCE</scope>
    <source>
        <strain evidence="3">KEN1</strain>
        <tissue evidence="3">Leaf</tissue>
    </source>
</reference>
<dbReference type="InterPro" id="IPR014012">
    <property type="entry name" value="HSA_dom"/>
</dbReference>
<organism evidence="3">
    <name type="scientific">Sesamum latifolium</name>
    <dbReference type="NCBI Taxonomy" id="2727402"/>
    <lineage>
        <taxon>Eukaryota</taxon>
        <taxon>Viridiplantae</taxon>
        <taxon>Streptophyta</taxon>
        <taxon>Embryophyta</taxon>
        <taxon>Tracheophyta</taxon>
        <taxon>Spermatophyta</taxon>
        <taxon>Magnoliopsida</taxon>
        <taxon>eudicotyledons</taxon>
        <taxon>Gunneridae</taxon>
        <taxon>Pentapetalae</taxon>
        <taxon>asterids</taxon>
        <taxon>lamiids</taxon>
        <taxon>Lamiales</taxon>
        <taxon>Pedaliaceae</taxon>
        <taxon>Sesamum</taxon>
    </lineage>
</organism>